<dbReference type="EMBL" id="AM884176">
    <property type="protein sequence ID" value="CAP03624.1"/>
    <property type="molecule type" value="Genomic_DNA"/>
</dbReference>
<protein>
    <submittedName>
        <fullName evidence="1">Uncharacterized protein</fullName>
    </submittedName>
</protein>
<dbReference type="Proteomes" id="UP001154402">
    <property type="component" value="Chromosome"/>
</dbReference>
<dbReference type="AlphaFoldDB" id="A0A0H3MGD5"/>
<sequence length="108" mass="12470">MSCKRVYQKLFEKKAGRNSLEREKKPSTSQKPFSLIYFRVRREKNRERVFLVSFSLRREGVSLVCRGIFWGVVPQNASLFESWGSPDFLIGEGSYLQSIGEVRNGSTT</sequence>
<dbReference type="KEGG" id="ctb:CTL0179"/>
<name>A0A0H3MGD5_CHLT2</name>
<proteinExistence type="predicted"/>
<organism evidence="1">
    <name type="scientific">Chlamydia trachomatis serovar L2 (strain ATCC VR-902B / DSM 19102 / 434/Bu)</name>
    <dbReference type="NCBI Taxonomy" id="471472"/>
    <lineage>
        <taxon>Bacteria</taxon>
        <taxon>Pseudomonadati</taxon>
        <taxon>Chlamydiota</taxon>
        <taxon>Chlamydiia</taxon>
        <taxon>Chlamydiales</taxon>
        <taxon>Chlamydiaceae</taxon>
        <taxon>Chlamydia/Chlamydophila group</taxon>
        <taxon>Chlamydia</taxon>
    </lineage>
</organism>
<accession>A0A0H3MGD5</accession>
<dbReference type="PATRIC" id="fig|471472.4.peg.194"/>
<gene>
    <name evidence="1" type="ordered locus">CTL0179</name>
</gene>
<evidence type="ECO:0000313" key="1">
    <source>
        <dbReference type="EMBL" id="CAP03624.1"/>
    </source>
</evidence>
<reference evidence="1" key="1">
    <citation type="journal article" date="2008" name="Genome Res.">
        <title>Chlamydia trachomatis: genome sequence analysis of lymphogranuloma venereum isolates.</title>
        <authorList>
            <person name="Thomson N.R."/>
            <person name="Holden M.T."/>
            <person name="Carder C."/>
            <person name="Lennard N."/>
            <person name="Lockey S.J."/>
            <person name="Marsh P."/>
            <person name="Skipp P."/>
            <person name="O'Connor C.D."/>
            <person name="Goodhead I."/>
            <person name="Norbertzcak H."/>
            <person name="Harris B."/>
            <person name="Ormond D."/>
            <person name="Rance R."/>
            <person name="Quail M.A."/>
            <person name="Parkhill J."/>
            <person name="Stephens R.S."/>
            <person name="Clarke I.N."/>
        </authorList>
    </citation>
    <scope>NUCLEOTIDE SEQUENCE [LARGE SCALE GENOMIC DNA]</scope>
    <source>
        <strain evidence="1">434/Bu</strain>
        <strain evidence="2">434/Bu / ATCC VR-902B</strain>
    </source>
</reference>
<evidence type="ECO:0000313" key="2">
    <source>
        <dbReference type="Proteomes" id="UP000000795"/>
    </source>
</evidence>
<dbReference type="HOGENOM" id="CLU_2192332_0_0_0"/>